<evidence type="ECO:0000256" key="1">
    <source>
        <dbReference type="SAM" id="MobiDB-lite"/>
    </source>
</evidence>
<feature type="compositionally biased region" description="Low complexity" evidence="1">
    <location>
        <begin position="17"/>
        <end position="31"/>
    </location>
</feature>
<dbReference type="EMBL" id="RDBF01000010">
    <property type="protein sequence ID" value="RLV55147.1"/>
    <property type="molecule type" value="Genomic_DNA"/>
</dbReference>
<feature type="compositionally biased region" description="Basic and acidic residues" evidence="1">
    <location>
        <begin position="34"/>
        <end position="69"/>
    </location>
</feature>
<organism evidence="2 3">
    <name type="scientific">Aeromicrobium phragmitis</name>
    <dbReference type="NCBI Taxonomy" id="2478914"/>
    <lineage>
        <taxon>Bacteria</taxon>
        <taxon>Bacillati</taxon>
        <taxon>Actinomycetota</taxon>
        <taxon>Actinomycetes</taxon>
        <taxon>Propionibacteriales</taxon>
        <taxon>Nocardioidaceae</taxon>
        <taxon>Aeromicrobium</taxon>
    </lineage>
</organism>
<proteinExistence type="predicted"/>
<evidence type="ECO:0000313" key="3">
    <source>
        <dbReference type="Proteomes" id="UP000282515"/>
    </source>
</evidence>
<name>A0A3L8PIG3_9ACTN</name>
<feature type="region of interest" description="Disordered" evidence="1">
    <location>
        <begin position="1"/>
        <end position="69"/>
    </location>
</feature>
<reference evidence="2 3" key="1">
    <citation type="submission" date="2018-10" db="EMBL/GenBank/DDBJ databases">
        <title>Aeromicrobium sp. 9W16Y-2 whole genome shotgun sequence.</title>
        <authorList>
            <person name="Li F."/>
        </authorList>
    </citation>
    <scope>NUCLEOTIDE SEQUENCE [LARGE SCALE GENOMIC DNA]</scope>
    <source>
        <strain evidence="2 3">9W16Y-2</strain>
    </source>
</reference>
<dbReference type="Proteomes" id="UP000282515">
    <property type="component" value="Unassembled WGS sequence"/>
</dbReference>
<evidence type="ECO:0000313" key="2">
    <source>
        <dbReference type="EMBL" id="RLV55147.1"/>
    </source>
</evidence>
<comment type="caution">
    <text evidence="2">The sequence shown here is derived from an EMBL/GenBank/DDBJ whole genome shotgun (WGS) entry which is preliminary data.</text>
</comment>
<gene>
    <name evidence="2" type="ORF">D9V41_12550</name>
</gene>
<sequence length="69" mass="7781">MSDASGDDPFPVPPGDSASRAAAERISALSRLWSEAEPRRDRFGRSSESRRSDCRRSTARDEVDERREQ</sequence>
<accession>A0A3L8PIG3</accession>
<dbReference type="AlphaFoldDB" id="A0A3L8PIG3"/>
<keyword evidence="3" id="KW-1185">Reference proteome</keyword>
<protein>
    <submittedName>
        <fullName evidence="2">Uncharacterized protein</fullName>
    </submittedName>
</protein>